<evidence type="ECO:0000259" key="1">
    <source>
        <dbReference type="Pfam" id="PF13960"/>
    </source>
</evidence>
<dbReference type="InterPro" id="IPR029480">
    <property type="entry name" value="Transpos_assoc"/>
</dbReference>
<feature type="domain" description="DUF4218" evidence="1">
    <location>
        <begin position="230"/>
        <end position="339"/>
    </location>
</feature>
<evidence type="ECO:0000313" key="3">
    <source>
        <dbReference type="EnsemblPlants" id="KQK90360"/>
    </source>
</evidence>
<dbReference type="HOGENOM" id="CLU_757387_0_0_1"/>
<proteinExistence type="predicted"/>
<keyword evidence="4" id="KW-1185">Reference proteome</keyword>
<dbReference type="OMA" id="CIKEHIN"/>
<dbReference type="Pfam" id="PF13960">
    <property type="entry name" value="DUF4218"/>
    <property type="match status" value="1"/>
</dbReference>
<dbReference type="AlphaFoldDB" id="K4AIS1"/>
<dbReference type="EnsemblPlants" id="KQK90360">
    <property type="protein sequence ID" value="KQK90360"/>
    <property type="gene ID" value="SETIT_038783mg"/>
</dbReference>
<sequence length="366" mass="42617">MDRRWIHDCQLFTPKHEKGVNDFKEFVKSRYSDEKQILCMYRGCLSQFRCTIDVVSLHLLLTRMASTYTRWIHHGETFEDRVQENANLQDNGEDGDQEMEDEATEDGLPKMIANMYHAKELPEMIVDMYHAKEFGRKMLECIKEHINRKVSPGSKYTQFTFVMKLLHIKSFYRISNVAFNGILKVVSLAFPGACVATSYDDAMKYIRAMKCFSATMYLAVSELGNFFRQLCCKTLKLDVLKKLKTYIPIILCKLEKFFPPAFFDVMVHLAVHLPDEAILRGPMYPVERRLCTLKRSVRNMARPEGSISEAYVANEALTFCSRYFADDNVDTQFNQEGRNRENAKTSFLDLDYNKLVWYVLNNCEEG</sequence>
<reference evidence="3" key="2">
    <citation type="submission" date="2018-08" db="UniProtKB">
        <authorList>
            <consortium name="EnsemblPlants"/>
        </authorList>
    </citation>
    <scope>IDENTIFICATION</scope>
    <source>
        <strain evidence="3">Yugu1</strain>
    </source>
</reference>
<protein>
    <recommendedName>
        <fullName evidence="5">DUF4218 domain-containing protein</fullName>
    </recommendedName>
</protein>
<dbReference type="InterPro" id="IPR025452">
    <property type="entry name" value="DUF4218"/>
</dbReference>
<organism evidence="3 4">
    <name type="scientific">Setaria italica</name>
    <name type="common">Foxtail millet</name>
    <name type="synonym">Panicum italicum</name>
    <dbReference type="NCBI Taxonomy" id="4555"/>
    <lineage>
        <taxon>Eukaryota</taxon>
        <taxon>Viridiplantae</taxon>
        <taxon>Streptophyta</taxon>
        <taxon>Embryophyta</taxon>
        <taxon>Tracheophyta</taxon>
        <taxon>Spermatophyta</taxon>
        <taxon>Magnoliopsida</taxon>
        <taxon>Liliopsida</taxon>
        <taxon>Poales</taxon>
        <taxon>Poaceae</taxon>
        <taxon>PACMAD clade</taxon>
        <taxon>Panicoideae</taxon>
        <taxon>Panicodae</taxon>
        <taxon>Paniceae</taxon>
        <taxon>Cenchrinae</taxon>
        <taxon>Setaria</taxon>
    </lineage>
</organism>
<reference evidence="4" key="1">
    <citation type="journal article" date="2012" name="Nat. Biotechnol.">
        <title>Reference genome sequence of the model plant Setaria.</title>
        <authorList>
            <person name="Bennetzen J.L."/>
            <person name="Schmutz J."/>
            <person name="Wang H."/>
            <person name="Percifield R."/>
            <person name="Hawkins J."/>
            <person name="Pontaroli A.C."/>
            <person name="Estep M."/>
            <person name="Feng L."/>
            <person name="Vaughn J.N."/>
            <person name="Grimwood J."/>
            <person name="Jenkins J."/>
            <person name="Barry K."/>
            <person name="Lindquist E."/>
            <person name="Hellsten U."/>
            <person name="Deshpande S."/>
            <person name="Wang X."/>
            <person name="Wu X."/>
            <person name="Mitros T."/>
            <person name="Triplett J."/>
            <person name="Yang X."/>
            <person name="Ye C.Y."/>
            <person name="Mauro-Herrera M."/>
            <person name="Wang L."/>
            <person name="Li P."/>
            <person name="Sharma M."/>
            <person name="Sharma R."/>
            <person name="Ronald P.C."/>
            <person name="Panaud O."/>
            <person name="Kellogg E.A."/>
            <person name="Brutnell T.P."/>
            <person name="Doust A.N."/>
            <person name="Tuskan G.A."/>
            <person name="Rokhsar D."/>
            <person name="Devos K.M."/>
        </authorList>
    </citation>
    <scope>NUCLEOTIDE SEQUENCE [LARGE SCALE GENOMIC DNA]</scope>
    <source>
        <strain evidence="4">cv. Yugu1</strain>
    </source>
</reference>
<dbReference type="PANTHER" id="PTHR48258">
    <property type="entry name" value="DUF4218 DOMAIN-CONTAINING PROTEIN-RELATED"/>
    <property type="match status" value="1"/>
</dbReference>
<dbReference type="InParanoid" id="K4AIS1"/>
<dbReference type="eggNOG" id="ENOG502QWJJ">
    <property type="taxonomic scope" value="Eukaryota"/>
</dbReference>
<evidence type="ECO:0000313" key="4">
    <source>
        <dbReference type="Proteomes" id="UP000004995"/>
    </source>
</evidence>
<name>K4AIS1_SETIT</name>
<dbReference type="PANTHER" id="PTHR48258:SF6">
    <property type="entry name" value="LEUCINE-RICH REPEAT DOMAIN, L DOMAIN-CONTAINING PROTEIN"/>
    <property type="match status" value="1"/>
</dbReference>
<dbReference type="Proteomes" id="UP000004995">
    <property type="component" value="Unassembled WGS sequence"/>
</dbReference>
<dbReference type="Pfam" id="PF13963">
    <property type="entry name" value="Transpos_assoc"/>
    <property type="match status" value="1"/>
</dbReference>
<dbReference type="Gramene" id="KQK90360">
    <property type="protein sequence ID" value="KQK90360"/>
    <property type="gene ID" value="SETIT_038783mg"/>
</dbReference>
<feature type="domain" description="Transposase-associated" evidence="2">
    <location>
        <begin position="3"/>
        <end position="76"/>
    </location>
</feature>
<evidence type="ECO:0008006" key="5">
    <source>
        <dbReference type="Google" id="ProtNLM"/>
    </source>
</evidence>
<dbReference type="EMBL" id="AGNK02005929">
    <property type="status" value="NOT_ANNOTATED_CDS"/>
    <property type="molecule type" value="Genomic_DNA"/>
</dbReference>
<accession>K4AIS1</accession>
<evidence type="ECO:0000259" key="2">
    <source>
        <dbReference type="Pfam" id="PF13963"/>
    </source>
</evidence>